<evidence type="ECO:0000313" key="4">
    <source>
        <dbReference type="Proteomes" id="UP000001037"/>
    </source>
</evidence>
<dbReference type="Gene3D" id="3.40.50.300">
    <property type="entry name" value="P-loop containing nucleotide triphosphate hydrolases"/>
    <property type="match status" value="2"/>
</dbReference>
<dbReference type="InParanoid" id="G0EHB8"/>
<dbReference type="eggNOG" id="arCOG03242">
    <property type="taxonomic scope" value="Archaea"/>
</dbReference>
<name>G0EHB8_PYRF1</name>
<protein>
    <submittedName>
        <fullName evidence="3">SMC domain protein</fullName>
    </submittedName>
</protein>
<proteinExistence type="predicted"/>
<feature type="domain" description="ATPase AAA-type core" evidence="2">
    <location>
        <begin position="319"/>
        <end position="390"/>
    </location>
</feature>
<dbReference type="OrthoDB" id="25344at2157"/>
<dbReference type="GO" id="GO:0005524">
    <property type="term" value="F:ATP binding"/>
    <property type="evidence" value="ECO:0007669"/>
    <property type="project" value="InterPro"/>
</dbReference>
<dbReference type="STRING" id="694429.Pyrfu_0624"/>
<dbReference type="CDD" id="cd00267">
    <property type="entry name" value="ABC_ATPase"/>
    <property type="match status" value="1"/>
</dbReference>
<dbReference type="GO" id="GO:0000731">
    <property type="term" value="P:DNA synthesis involved in DNA repair"/>
    <property type="evidence" value="ECO:0007669"/>
    <property type="project" value="TreeGrafter"/>
</dbReference>
<dbReference type="GeneID" id="25394827"/>
<evidence type="ECO:0000313" key="3">
    <source>
        <dbReference type="EMBL" id="AEM38493.1"/>
    </source>
</evidence>
<dbReference type="PIRSF" id="PIRSF029347">
    <property type="entry name" value="RecF"/>
    <property type="match status" value="1"/>
</dbReference>
<dbReference type="Pfam" id="PF13304">
    <property type="entry name" value="AAA_21"/>
    <property type="match status" value="1"/>
</dbReference>
<dbReference type="Pfam" id="PF13175">
    <property type="entry name" value="AAA_15"/>
    <property type="match status" value="1"/>
</dbReference>
<dbReference type="GO" id="GO:0016887">
    <property type="term" value="F:ATP hydrolysis activity"/>
    <property type="evidence" value="ECO:0007669"/>
    <property type="project" value="InterPro"/>
</dbReference>
<evidence type="ECO:0000259" key="1">
    <source>
        <dbReference type="Pfam" id="PF13175"/>
    </source>
</evidence>
<dbReference type="InterPro" id="IPR041685">
    <property type="entry name" value="AAA_GajA/Old/RecF-like"/>
</dbReference>
<dbReference type="EMBL" id="CP002838">
    <property type="protein sequence ID" value="AEM38493.1"/>
    <property type="molecule type" value="Genomic_DNA"/>
</dbReference>
<dbReference type="RefSeq" id="WP_014026170.1">
    <property type="nucleotide sequence ID" value="NC_015931.1"/>
</dbReference>
<dbReference type="InterPro" id="IPR014555">
    <property type="entry name" value="RecF-like"/>
</dbReference>
<dbReference type="eggNOG" id="arCOG03237">
    <property type="taxonomic scope" value="Archaea"/>
</dbReference>
<dbReference type="SUPFAM" id="SSF52540">
    <property type="entry name" value="P-loop containing nucleoside triphosphate hydrolases"/>
    <property type="match status" value="1"/>
</dbReference>
<organism evidence="3 4">
    <name type="scientific">Pyrolobus fumarii (strain DSM 11204 / 1A)</name>
    <dbReference type="NCBI Taxonomy" id="694429"/>
    <lineage>
        <taxon>Archaea</taxon>
        <taxon>Thermoproteota</taxon>
        <taxon>Thermoprotei</taxon>
        <taxon>Desulfurococcales</taxon>
        <taxon>Pyrodictiaceae</taxon>
        <taxon>Pyrolobus</taxon>
    </lineage>
</organism>
<dbReference type="KEGG" id="pfm:Pyrfu_0624"/>
<feature type="domain" description="Endonuclease GajA/Old nuclease/RecF-like AAA" evidence="1">
    <location>
        <begin position="7"/>
        <end position="50"/>
    </location>
</feature>
<reference evidence="3 4" key="1">
    <citation type="journal article" date="2011" name="Stand. Genomic Sci.">
        <title>Complete genome sequence of the hyperthermophilic chemolithoautotroph Pyrolobus fumarii type strain (1A).</title>
        <authorList>
            <person name="Anderson I."/>
            <person name="Goker M."/>
            <person name="Nolan M."/>
            <person name="Lucas S."/>
            <person name="Hammon N."/>
            <person name="Deshpande S."/>
            <person name="Cheng J.F."/>
            <person name="Tapia R."/>
            <person name="Han C."/>
            <person name="Goodwin L."/>
            <person name="Pitluck S."/>
            <person name="Huntemann M."/>
            <person name="Liolios K."/>
            <person name="Ivanova N."/>
            <person name="Pagani I."/>
            <person name="Mavromatis K."/>
            <person name="Ovchinikova G."/>
            <person name="Pati A."/>
            <person name="Chen A."/>
            <person name="Palaniappan K."/>
            <person name="Land M."/>
            <person name="Hauser L."/>
            <person name="Brambilla E.M."/>
            <person name="Huber H."/>
            <person name="Yasawong M."/>
            <person name="Rohde M."/>
            <person name="Spring S."/>
            <person name="Abt B."/>
            <person name="Sikorski J."/>
            <person name="Wirth R."/>
            <person name="Detter J.C."/>
            <person name="Woyke T."/>
            <person name="Bristow J."/>
            <person name="Eisen J.A."/>
            <person name="Markowitz V."/>
            <person name="Hugenholtz P."/>
            <person name="Kyrpides N.C."/>
            <person name="Klenk H.P."/>
            <person name="Lapidus A."/>
        </authorList>
    </citation>
    <scope>NUCLEOTIDE SEQUENCE [LARGE SCALE GENOMIC DNA]</scope>
    <source>
        <strain evidence="4">DSM 11204 / 1A</strain>
    </source>
</reference>
<dbReference type="Proteomes" id="UP000001037">
    <property type="component" value="Chromosome"/>
</dbReference>
<dbReference type="AlphaFoldDB" id="G0EHB8"/>
<sequence>MRYYAFIRSFTIQGFKSIKHLSLTLNPGLNILVGANAAGKSNILEALYFLRHALVDEADSIPYRPHAPLYWSALDLLYQRDPTTPLRLGLSIDVYRVEGGACSVNKLEYMVTFAYDEAGDTLYPVEHRIMLDDSLVLEVSTDRVKTYTRHDVAERAGVKGRREDEWIVTEIEWRAPRPLIPWRMPLQQYCSMRGSLWRCELRLMWSEKRVVFVVPEEGSSCRRPIGYSYTAPSLMMLFSHIVRILSGIVMLKHPDIAAIGEPRPFTGAKRLDVRARNLAEVLLTLIAERGALPERIADALRELFPGCSVKVETGFGRVALVATENGLRLPPPNMPDGLVKLLAILAAIELNPTLLLIDEIENSLHAKMLEYLVDELDSLQIPVIVATHSPIPVDLVDPEDVIVVKREAQGTTASRLPDPQKLRETLAREGILLSDYVIYHETGG</sequence>
<accession>G0EHB8</accession>
<gene>
    <name evidence="3" type="ordered locus">Pyrfu_0624</name>
</gene>
<dbReference type="InterPro" id="IPR027417">
    <property type="entry name" value="P-loop_NTPase"/>
</dbReference>
<dbReference type="PANTHER" id="PTHR32182">
    <property type="entry name" value="DNA REPLICATION AND REPAIR PROTEIN RECF"/>
    <property type="match status" value="1"/>
</dbReference>
<evidence type="ECO:0000259" key="2">
    <source>
        <dbReference type="Pfam" id="PF13304"/>
    </source>
</evidence>
<keyword evidence="4" id="KW-1185">Reference proteome</keyword>
<dbReference type="GO" id="GO:0006302">
    <property type="term" value="P:double-strand break repair"/>
    <property type="evidence" value="ECO:0007669"/>
    <property type="project" value="TreeGrafter"/>
</dbReference>
<dbReference type="InterPro" id="IPR003959">
    <property type="entry name" value="ATPase_AAA_core"/>
</dbReference>
<dbReference type="PANTHER" id="PTHR32182:SF22">
    <property type="entry name" value="ATP-DEPENDENT ENDONUCLEASE, OLD FAMILY-RELATED"/>
    <property type="match status" value="1"/>
</dbReference>
<dbReference type="HOGENOM" id="CLU_603596_0_0_2"/>